<name>A0A0E9XDE4_ANGAN</name>
<feature type="chain" id="PRO_5002435424" description="Secreted protein" evidence="1">
    <location>
        <begin position="20"/>
        <end position="61"/>
    </location>
</feature>
<reference evidence="2" key="1">
    <citation type="submission" date="2014-11" db="EMBL/GenBank/DDBJ databases">
        <authorList>
            <person name="Amaro Gonzalez C."/>
        </authorList>
    </citation>
    <scope>NUCLEOTIDE SEQUENCE</scope>
</reference>
<feature type="signal peptide" evidence="1">
    <location>
        <begin position="1"/>
        <end position="19"/>
    </location>
</feature>
<keyword evidence="1" id="KW-0732">Signal</keyword>
<proteinExistence type="predicted"/>
<accession>A0A0E9XDE4</accession>
<dbReference type="EMBL" id="GBXM01007845">
    <property type="protein sequence ID" value="JAI00733.1"/>
    <property type="molecule type" value="Transcribed_RNA"/>
</dbReference>
<reference evidence="2" key="2">
    <citation type="journal article" date="2015" name="Fish Shellfish Immunol.">
        <title>Early steps in the European eel (Anguilla anguilla)-Vibrio vulnificus interaction in the gills: Role of the RtxA13 toxin.</title>
        <authorList>
            <person name="Callol A."/>
            <person name="Pajuelo D."/>
            <person name="Ebbesson L."/>
            <person name="Teles M."/>
            <person name="MacKenzie S."/>
            <person name="Amaro C."/>
        </authorList>
    </citation>
    <scope>NUCLEOTIDE SEQUENCE</scope>
</reference>
<sequence length="61" mass="6710">MVASCFDCSLLASLAACATQPLQMIQNVTWPFCCSVTDQHCKSKFFVVFFSCPSSVQVHLC</sequence>
<organism evidence="2">
    <name type="scientific">Anguilla anguilla</name>
    <name type="common">European freshwater eel</name>
    <name type="synonym">Muraena anguilla</name>
    <dbReference type="NCBI Taxonomy" id="7936"/>
    <lineage>
        <taxon>Eukaryota</taxon>
        <taxon>Metazoa</taxon>
        <taxon>Chordata</taxon>
        <taxon>Craniata</taxon>
        <taxon>Vertebrata</taxon>
        <taxon>Euteleostomi</taxon>
        <taxon>Actinopterygii</taxon>
        <taxon>Neopterygii</taxon>
        <taxon>Teleostei</taxon>
        <taxon>Anguilliformes</taxon>
        <taxon>Anguillidae</taxon>
        <taxon>Anguilla</taxon>
    </lineage>
</organism>
<protein>
    <recommendedName>
        <fullName evidence="3">Secreted protein</fullName>
    </recommendedName>
</protein>
<dbReference type="AlphaFoldDB" id="A0A0E9XDE4"/>
<evidence type="ECO:0000313" key="2">
    <source>
        <dbReference type="EMBL" id="JAI00733.1"/>
    </source>
</evidence>
<evidence type="ECO:0008006" key="3">
    <source>
        <dbReference type="Google" id="ProtNLM"/>
    </source>
</evidence>
<evidence type="ECO:0000256" key="1">
    <source>
        <dbReference type="SAM" id="SignalP"/>
    </source>
</evidence>